<accession>A0A1Y1SAN1</accession>
<dbReference type="EMBL" id="AQQV01000006">
    <property type="protein sequence ID" value="ORE85044.1"/>
    <property type="molecule type" value="Genomic_DNA"/>
</dbReference>
<evidence type="ECO:0000259" key="1">
    <source>
        <dbReference type="Pfam" id="PF22688"/>
    </source>
</evidence>
<dbReference type="GO" id="GO:0006270">
    <property type="term" value="P:DNA replication initiation"/>
    <property type="evidence" value="ECO:0007669"/>
    <property type="project" value="TreeGrafter"/>
</dbReference>
<dbReference type="PANTHER" id="PTHR30050:SF5">
    <property type="entry name" value="DNAA REGULATORY INACTIVATOR HDA"/>
    <property type="match status" value="1"/>
</dbReference>
<reference evidence="2 3" key="1">
    <citation type="submission" date="2013-04" db="EMBL/GenBank/DDBJ databases">
        <title>Oceanococcus atlanticus 22II-S10r2 Genome Sequencing.</title>
        <authorList>
            <person name="Lai Q."/>
            <person name="Li G."/>
            <person name="Shao Z."/>
        </authorList>
    </citation>
    <scope>NUCLEOTIDE SEQUENCE [LARGE SCALE GENOMIC DNA]</scope>
    <source>
        <strain evidence="2 3">22II-S10r2</strain>
    </source>
</reference>
<dbReference type="InterPro" id="IPR027417">
    <property type="entry name" value="P-loop_NTPase"/>
</dbReference>
<evidence type="ECO:0000313" key="3">
    <source>
        <dbReference type="Proteomes" id="UP000192342"/>
    </source>
</evidence>
<organism evidence="2 3">
    <name type="scientific">Oceanococcus atlanticus</name>
    <dbReference type="NCBI Taxonomy" id="1317117"/>
    <lineage>
        <taxon>Bacteria</taxon>
        <taxon>Pseudomonadati</taxon>
        <taxon>Pseudomonadota</taxon>
        <taxon>Gammaproteobacteria</taxon>
        <taxon>Chromatiales</taxon>
        <taxon>Oceanococcaceae</taxon>
        <taxon>Oceanococcus</taxon>
    </lineage>
</organism>
<dbReference type="Gene3D" id="1.10.8.60">
    <property type="match status" value="1"/>
</dbReference>
<dbReference type="AlphaFoldDB" id="A0A1Y1SAN1"/>
<gene>
    <name evidence="2" type="ORF">ATO7_16210</name>
</gene>
<dbReference type="InterPro" id="IPR055199">
    <property type="entry name" value="Hda_lid"/>
</dbReference>
<evidence type="ECO:0000313" key="2">
    <source>
        <dbReference type="EMBL" id="ORE85044.1"/>
    </source>
</evidence>
<dbReference type="Gene3D" id="3.40.50.300">
    <property type="entry name" value="P-loop containing nucleotide triphosphate hydrolases"/>
    <property type="match status" value="1"/>
</dbReference>
<dbReference type="Proteomes" id="UP000192342">
    <property type="component" value="Unassembled WGS sequence"/>
</dbReference>
<feature type="domain" description="Hda lid" evidence="1">
    <location>
        <begin position="166"/>
        <end position="226"/>
    </location>
</feature>
<name>A0A1Y1SAN1_9GAMM</name>
<dbReference type="PANTHER" id="PTHR30050">
    <property type="entry name" value="CHROMOSOMAL REPLICATION INITIATOR PROTEIN DNAA"/>
    <property type="match status" value="1"/>
</dbReference>
<sequence>MSASQQLLRLERPGSSDFDSFWPGPNARIATTLRHFAVDDEEGLQLLIGPRASGKSHLAQASCRRRWEAGRQAAYLPLREAPLDAAMLDSFAASGLIVVDAVEALRAEDELLLLRLVDRVRAAGGKLLVCSRVWPDQLDLQTPDLRSRLQWGAMLELKLPDEAGLSAMLAHRAQRLGVHWSPRLGDFLLRRLPRDPRALAGALDAAYDRAVADGRQLTVPLLREILDPLATHE</sequence>
<dbReference type="Pfam" id="PF22688">
    <property type="entry name" value="Hda_lid"/>
    <property type="match status" value="1"/>
</dbReference>
<dbReference type="OrthoDB" id="9784878at2"/>
<comment type="caution">
    <text evidence="2">The sequence shown here is derived from an EMBL/GenBank/DDBJ whole genome shotgun (WGS) entry which is preliminary data.</text>
</comment>
<dbReference type="RefSeq" id="WP_083563491.1">
    <property type="nucleotide sequence ID" value="NZ_AQQV01000006.1"/>
</dbReference>
<dbReference type="GO" id="GO:0032297">
    <property type="term" value="P:negative regulation of DNA-templated DNA replication initiation"/>
    <property type="evidence" value="ECO:0007669"/>
    <property type="project" value="TreeGrafter"/>
</dbReference>
<dbReference type="STRING" id="1317117.ATO7_16210"/>
<proteinExistence type="predicted"/>
<protein>
    <submittedName>
        <fullName evidence="2">Chromosomal replication initiator DnaA</fullName>
    </submittedName>
</protein>
<dbReference type="SUPFAM" id="SSF52540">
    <property type="entry name" value="P-loop containing nucleoside triphosphate hydrolases"/>
    <property type="match status" value="1"/>
</dbReference>
<keyword evidence="3" id="KW-1185">Reference proteome</keyword>